<keyword evidence="2" id="KW-1185">Reference proteome</keyword>
<comment type="caution">
    <text evidence="1">The sequence shown here is derived from an EMBL/GenBank/DDBJ whole genome shotgun (WGS) entry which is preliminary data.</text>
</comment>
<evidence type="ECO:0000313" key="1">
    <source>
        <dbReference type="EMBL" id="KAI3713813.1"/>
    </source>
</evidence>
<sequence>MARPKQKWTPEEEEALSAGVEKYGLGRWKNILTDPQFASSLTNRSNVDLKDKWRNLSGGDYVSNSRRNVRINWFEEINNLLLTYQESSKSSVNKRRAPPYKAMIYEALSSIDDPKGTDAKTMVKFLEPKYDVTKNFRRLLTEKLKKLVLNGDLEKVHHRYKVKGRSSGAETSQLEDVWTDNVDDCNEEQGVPQNRNKEQEEALPTETAEDAAMVAAFQVYTAENNEELLIKSCEDADKVAELLEESMAMLMLAEDLFAECTRYGQIILPP</sequence>
<proteinExistence type="predicted"/>
<reference evidence="2" key="1">
    <citation type="journal article" date="2022" name="Mol. Ecol. Resour.">
        <title>The genomes of chicory, endive, great burdock and yacon provide insights into Asteraceae palaeo-polyploidization history and plant inulin production.</title>
        <authorList>
            <person name="Fan W."/>
            <person name="Wang S."/>
            <person name="Wang H."/>
            <person name="Wang A."/>
            <person name="Jiang F."/>
            <person name="Liu H."/>
            <person name="Zhao H."/>
            <person name="Xu D."/>
            <person name="Zhang Y."/>
        </authorList>
    </citation>
    <scope>NUCLEOTIDE SEQUENCE [LARGE SCALE GENOMIC DNA]</scope>
    <source>
        <strain evidence="2">cv. Yunnan</strain>
    </source>
</reference>
<organism evidence="1 2">
    <name type="scientific">Smallanthus sonchifolius</name>
    <dbReference type="NCBI Taxonomy" id="185202"/>
    <lineage>
        <taxon>Eukaryota</taxon>
        <taxon>Viridiplantae</taxon>
        <taxon>Streptophyta</taxon>
        <taxon>Embryophyta</taxon>
        <taxon>Tracheophyta</taxon>
        <taxon>Spermatophyta</taxon>
        <taxon>Magnoliopsida</taxon>
        <taxon>eudicotyledons</taxon>
        <taxon>Gunneridae</taxon>
        <taxon>Pentapetalae</taxon>
        <taxon>asterids</taxon>
        <taxon>campanulids</taxon>
        <taxon>Asterales</taxon>
        <taxon>Asteraceae</taxon>
        <taxon>Asteroideae</taxon>
        <taxon>Heliantheae alliance</taxon>
        <taxon>Millerieae</taxon>
        <taxon>Smallanthus</taxon>
    </lineage>
</organism>
<gene>
    <name evidence="1" type="ORF">L1987_72399</name>
</gene>
<name>A0ACB9AVT6_9ASTR</name>
<protein>
    <submittedName>
        <fullName evidence="1">Uncharacterized protein</fullName>
    </submittedName>
</protein>
<accession>A0ACB9AVT6</accession>
<dbReference type="Proteomes" id="UP001056120">
    <property type="component" value="Linkage Group LG24"/>
</dbReference>
<reference evidence="1 2" key="2">
    <citation type="journal article" date="2022" name="Mol. Ecol. Resour.">
        <title>The genomes of chicory, endive, great burdock and yacon provide insights into Asteraceae paleo-polyploidization history and plant inulin production.</title>
        <authorList>
            <person name="Fan W."/>
            <person name="Wang S."/>
            <person name="Wang H."/>
            <person name="Wang A."/>
            <person name="Jiang F."/>
            <person name="Liu H."/>
            <person name="Zhao H."/>
            <person name="Xu D."/>
            <person name="Zhang Y."/>
        </authorList>
    </citation>
    <scope>NUCLEOTIDE SEQUENCE [LARGE SCALE GENOMIC DNA]</scope>
    <source>
        <strain evidence="2">cv. Yunnan</strain>
        <tissue evidence="1">Leaves</tissue>
    </source>
</reference>
<dbReference type="EMBL" id="CM042041">
    <property type="protein sequence ID" value="KAI3713813.1"/>
    <property type="molecule type" value="Genomic_DNA"/>
</dbReference>
<evidence type="ECO:0000313" key="2">
    <source>
        <dbReference type="Proteomes" id="UP001056120"/>
    </source>
</evidence>